<evidence type="ECO:0000313" key="2">
    <source>
        <dbReference type="Proteomes" id="UP000077355"/>
    </source>
</evidence>
<dbReference type="AlphaFoldDB" id="A0A168KB15"/>
<comment type="caution">
    <text evidence="1">The sequence shown here is derived from an EMBL/GenBank/DDBJ whole genome shotgun (WGS) entry which is preliminary data.</text>
</comment>
<name>A0A168KB15_9BACL</name>
<keyword evidence="2" id="KW-1185">Reference proteome</keyword>
<organism evidence="1 2">
    <name type="scientific">Paenibacillus antarcticus</name>
    <dbReference type="NCBI Taxonomy" id="253703"/>
    <lineage>
        <taxon>Bacteria</taxon>
        <taxon>Bacillati</taxon>
        <taxon>Bacillota</taxon>
        <taxon>Bacilli</taxon>
        <taxon>Bacillales</taxon>
        <taxon>Paenibacillaceae</taxon>
        <taxon>Paenibacillus</taxon>
    </lineage>
</organism>
<gene>
    <name evidence="1" type="ORF">PBAT_20610</name>
</gene>
<dbReference type="EMBL" id="LVJI01000044">
    <property type="protein sequence ID" value="OAB41790.1"/>
    <property type="molecule type" value="Genomic_DNA"/>
</dbReference>
<protein>
    <submittedName>
        <fullName evidence="1">Uncharacterized protein</fullName>
    </submittedName>
</protein>
<evidence type="ECO:0000313" key="1">
    <source>
        <dbReference type="EMBL" id="OAB41790.1"/>
    </source>
</evidence>
<reference evidence="1 2" key="1">
    <citation type="submission" date="2016-03" db="EMBL/GenBank/DDBJ databases">
        <title>Draft genome sequence of Paenibacillus antarcticus CECT 5836.</title>
        <authorList>
            <person name="Shin S.-K."/>
            <person name="Yi H."/>
        </authorList>
    </citation>
    <scope>NUCLEOTIDE SEQUENCE [LARGE SCALE GENOMIC DNA]</scope>
    <source>
        <strain evidence="1 2">CECT 5836</strain>
    </source>
</reference>
<sequence>MIEELYSCIVSQRVVLTFQDGDTLTGVAELSIDSTRVKIRTVDGLVWVPFEDIVNVNRLITLQ</sequence>
<dbReference type="Proteomes" id="UP000077355">
    <property type="component" value="Unassembled WGS sequence"/>
</dbReference>
<dbReference type="OrthoDB" id="2651642at2"/>
<accession>A0A168KB15</accession>
<proteinExistence type="predicted"/>
<dbReference type="RefSeq" id="WP_068652460.1">
    <property type="nucleotide sequence ID" value="NZ_CP043611.1"/>
</dbReference>